<dbReference type="GO" id="GO:0008608">
    <property type="term" value="P:attachment of spindle microtubules to kinetochore"/>
    <property type="evidence" value="ECO:0007669"/>
    <property type="project" value="TreeGrafter"/>
</dbReference>
<feature type="compositionally biased region" description="Basic and acidic residues" evidence="2">
    <location>
        <begin position="367"/>
        <end position="395"/>
    </location>
</feature>
<organism evidence="3">
    <name type="scientific">Phallusia mammillata</name>
    <dbReference type="NCBI Taxonomy" id="59560"/>
    <lineage>
        <taxon>Eukaryota</taxon>
        <taxon>Metazoa</taxon>
        <taxon>Chordata</taxon>
        <taxon>Tunicata</taxon>
        <taxon>Ascidiacea</taxon>
        <taxon>Phlebobranchia</taxon>
        <taxon>Ascidiidae</taxon>
        <taxon>Phallusia</taxon>
    </lineage>
</organism>
<dbReference type="PRINTS" id="PR02051">
    <property type="entry name" value="PROTEINF175"/>
</dbReference>
<dbReference type="GO" id="GO:0070536">
    <property type="term" value="P:protein K63-linked deubiquitination"/>
    <property type="evidence" value="ECO:0007669"/>
    <property type="project" value="TreeGrafter"/>
</dbReference>
<protein>
    <submittedName>
        <fullName evidence="3">Uncharacterized protein LOC100183524</fullName>
    </submittedName>
</protein>
<dbReference type="PANTHER" id="PTHR31728">
    <property type="entry name" value="ABRAXAS FAMILY MEMBER"/>
    <property type="match status" value="1"/>
</dbReference>
<evidence type="ECO:0000313" key="3">
    <source>
        <dbReference type="EMBL" id="CAB3262807.1"/>
    </source>
</evidence>
<proteinExistence type="evidence at transcript level"/>
<dbReference type="InterPro" id="IPR023238">
    <property type="entry name" value="FAM175"/>
</dbReference>
<keyword evidence="1" id="KW-0175">Coiled coil</keyword>
<feature type="region of interest" description="Disordered" evidence="2">
    <location>
        <begin position="349"/>
        <end position="395"/>
    </location>
</feature>
<feature type="region of interest" description="Disordered" evidence="2">
    <location>
        <begin position="264"/>
        <end position="286"/>
    </location>
</feature>
<dbReference type="Pfam" id="PF21125">
    <property type="entry name" value="MPN_2A_DUB_like"/>
    <property type="match status" value="1"/>
</dbReference>
<evidence type="ECO:0000256" key="1">
    <source>
        <dbReference type="SAM" id="Coils"/>
    </source>
</evidence>
<feature type="compositionally biased region" description="Basic and acidic residues" evidence="2">
    <location>
        <begin position="265"/>
        <end position="275"/>
    </location>
</feature>
<evidence type="ECO:0000256" key="2">
    <source>
        <dbReference type="SAM" id="MobiDB-lite"/>
    </source>
</evidence>
<dbReference type="PANTHER" id="PTHR31728:SF5">
    <property type="entry name" value="OS07G0540200 PROTEIN"/>
    <property type="match status" value="1"/>
</dbReference>
<dbReference type="GO" id="GO:0031593">
    <property type="term" value="F:polyubiquitin modification-dependent protein binding"/>
    <property type="evidence" value="ECO:0007669"/>
    <property type="project" value="TreeGrafter"/>
</dbReference>
<reference evidence="3" key="1">
    <citation type="submission" date="2020-04" db="EMBL/GenBank/DDBJ databases">
        <authorList>
            <person name="Neveu A P."/>
        </authorList>
    </citation>
    <scope>NUCLEOTIDE SEQUENCE</scope>
    <source>
        <tissue evidence="3">Whole embryo</tissue>
    </source>
</reference>
<name>A0A6F9DH69_9ASCI</name>
<sequence>MSPKIKVKISSPCMAMLVYEASKSNGQAEGYLCGEMAEETMRQITDSNVTTTTEDIISIHCLKVIPNKLLAEENKQRAQCNPTVLGRFKFCRRPLLSLTVREKSNHRKLMKSVGIGEQVVTILIQESWVELQSTYTWKCVAFTVDNGRFAPVPVEIVNLKATTCGAYKPYPSIHQKERSPQMTVALTTLESSCSASTNSKSNMLHVVDATRKMSTEIIKSLDESVGRLRQTEAVLENAYKENLRLKERIEQLQNNAVKNTAKPNQIEESHDHFVEDETDSSDTEGSYGCEKATELLKDFTQSSSTPSVTQHGSIHTQNYIETQEAQKNNDPFTSLVDIAKADLTKKDTVRPVADISDSLPGSSNSKPTEEELLRQYNDERPWGERTRAGRLKPTD</sequence>
<dbReference type="EMBL" id="LR786945">
    <property type="protein sequence ID" value="CAB3262807.1"/>
    <property type="molecule type" value="mRNA"/>
</dbReference>
<accession>A0A6F9DH69</accession>
<dbReference type="GO" id="GO:0008017">
    <property type="term" value="F:microtubule binding"/>
    <property type="evidence" value="ECO:0007669"/>
    <property type="project" value="TreeGrafter"/>
</dbReference>
<dbReference type="AlphaFoldDB" id="A0A6F9DH69"/>
<dbReference type="GO" id="GO:0090307">
    <property type="term" value="P:mitotic spindle assembly"/>
    <property type="evidence" value="ECO:0007669"/>
    <property type="project" value="TreeGrafter"/>
</dbReference>
<gene>
    <name evidence="3" type="primary">LOC100183524</name>
</gene>
<dbReference type="GO" id="GO:0005634">
    <property type="term" value="C:nucleus"/>
    <property type="evidence" value="ECO:0007669"/>
    <property type="project" value="TreeGrafter"/>
</dbReference>
<feature type="coiled-coil region" evidence="1">
    <location>
        <begin position="228"/>
        <end position="262"/>
    </location>
</feature>